<comment type="caution">
    <text evidence="1">The sequence shown here is derived from an EMBL/GenBank/DDBJ whole genome shotgun (WGS) entry which is preliminary data.</text>
</comment>
<dbReference type="EMBL" id="JAMYJR010000076">
    <property type="protein sequence ID" value="MCO8278009.1"/>
    <property type="molecule type" value="Genomic_DNA"/>
</dbReference>
<keyword evidence="2" id="KW-1185">Reference proteome</keyword>
<gene>
    <name evidence="1" type="ORF">M1L60_46300</name>
</gene>
<dbReference type="Proteomes" id="UP001523369">
    <property type="component" value="Unassembled WGS sequence"/>
</dbReference>
<organism evidence="1 2">
    <name type="scientific">Paractinoplanes aksuensis</name>
    <dbReference type="NCBI Taxonomy" id="2939490"/>
    <lineage>
        <taxon>Bacteria</taxon>
        <taxon>Bacillati</taxon>
        <taxon>Actinomycetota</taxon>
        <taxon>Actinomycetes</taxon>
        <taxon>Micromonosporales</taxon>
        <taxon>Micromonosporaceae</taxon>
        <taxon>Paractinoplanes</taxon>
    </lineage>
</organism>
<sequence>MSMSLPPDVTDAETVALIYDETDGLGFYAEFGLVEEAFANPDLLRRRRWREQTLSYLEDDSVEPMVLRRLAARDPKKASVLFRRLLKRPRFDWGRDGEALMREIKPSYFDRPPRPRVSPLSERLAEFAKRR</sequence>
<dbReference type="RefSeq" id="WP_253244010.1">
    <property type="nucleotide sequence ID" value="NZ_JAMYJR010000076.1"/>
</dbReference>
<proteinExistence type="predicted"/>
<protein>
    <submittedName>
        <fullName evidence="1">Uncharacterized protein</fullName>
    </submittedName>
</protein>
<evidence type="ECO:0000313" key="2">
    <source>
        <dbReference type="Proteomes" id="UP001523369"/>
    </source>
</evidence>
<name>A0ABT1E4G4_9ACTN</name>
<evidence type="ECO:0000313" key="1">
    <source>
        <dbReference type="EMBL" id="MCO8278009.1"/>
    </source>
</evidence>
<accession>A0ABT1E4G4</accession>
<reference evidence="1 2" key="1">
    <citation type="submission" date="2022-06" db="EMBL/GenBank/DDBJ databases">
        <title>New Species of the Genus Actinoplanes, ActinopZanes ferrugineus.</title>
        <authorList>
            <person name="Ding P."/>
        </authorList>
    </citation>
    <scope>NUCLEOTIDE SEQUENCE [LARGE SCALE GENOMIC DNA]</scope>
    <source>
        <strain evidence="1 2">TRM88003</strain>
    </source>
</reference>